<keyword evidence="2" id="KW-1185">Reference proteome</keyword>
<dbReference type="OrthoDB" id="2975436at2759"/>
<reference evidence="1" key="1">
    <citation type="journal article" date="2019" name="Environ. Microbiol.">
        <title>Fungal ecological strategies reflected in gene transcription - a case study of two litter decomposers.</title>
        <authorList>
            <person name="Barbi F."/>
            <person name="Kohler A."/>
            <person name="Barry K."/>
            <person name="Baskaran P."/>
            <person name="Daum C."/>
            <person name="Fauchery L."/>
            <person name="Ihrmark K."/>
            <person name="Kuo A."/>
            <person name="LaButti K."/>
            <person name="Lipzen A."/>
            <person name="Morin E."/>
            <person name="Grigoriev I.V."/>
            <person name="Henrissat B."/>
            <person name="Lindahl B."/>
            <person name="Martin F."/>
        </authorList>
    </citation>
    <scope>NUCLEOTIDE SEQUENCE</scope>
    <source>
        <strain evidence="1">JB14</strain>
    </source>
</reference>
<feature type="non-terminal residue" evidence="1">
    <location>
        <position position="1"/>
    </location>
</feature>
<dbReference type="InterPro" id="IPR036961">
    <property type="entry name" value="Kinesin_motor_dom_sf"/>
</dbReference>
<dbReference type="AlphaFoldDB" id="A0A6A4GDI7"/>
<protein>
    <recommendedName>
        <fullName evidence="3">Myosin motor domain-containing protein</fullName>
    </recommendedName>
</protein>
<evidence type="ECO:0008006" key="3">
    <source>
        <dbReference type="Google" id="ProtNLM"/>
    </source>
</evidence>
<gene>
    <name evidence="1" type="ORF">BT96DRAFT_752094</name>
</gene>
<proteinExistence type="predicted"/>
<sequence>SRLFTNQILGISSHEAKKANIAEQVKALGIVLDSFGNTKPLMESKRFAALQRTSFQRPSLDKSRLDRFVHEERTFQIFYQSIAGCTSAERDSLN</sequence>
<feature type="non-terminal residue" evidence="1">
    <location>
        <position position="94"/>
    </location>
</feature>
<dbReference type="Proteomes" id="UP000799118">
    <property type="component" value="Unassembled WGS sequence"/>
</dbReference>
<evidence type="ECO:0000313" key="2">
    <source>
        <dbReference type="Proteomes" id="UP000799118"/>
    </source>
</evidence>
<dbReference type="SUPFAM" id="SSF52540">
    <property type="entry name" value="P-loop containing nucleoside triphosphate hydrolases"/>
    <property type="match status" value="1"/>
</dbReference>
<dbReference type="InterPro" id="IPR027417">
    <property type="entry name" value="P-loop_NTPase"/>
</dbReference>
<dbReference type="EMBL" id="ML770472">
    <property type="protein sequence ID" value="KAE9383435.1"/>
    <property type="molecule type" value="Genomic_DNA"/>
</dbReference>
<accession>A0A6A4GDI7</accession>
<organism evidence="1 2">
    <name type="scientific">Gymnopus androsaceus JB14</name>
    <dbReference type="NCBI Taxonomy" id="1447944"/>
    <lineage>
        <taxon>Eukaryota</taxon>
        <taxon>Fungi</taxon>
        <taxon>Dikarya</taxon>
        <taxon>Basidiomycota</taxon>
        <taxon>Agaricomycotina</taxon>
        <taxon>Agaricomycetes</taxon>
        <taxon>Agaricomycetidae</taxon>
        <taxon>Agaricales</taxon>
        <taxon>Marasmiineae</taxon>
        <taxon>Omphalotaceae</taxon>
        <taxon>Gymnopus</taxon>
    </lineage>
</organism>
<name>A0A6A4GDI7_9AGAR</name>
<dbReference type="Gene3D" id="3.40.850.10">
    <property type="entry name" value="Kinesin motor domain"/>
    <property type="match status" value="1"/>
</dbReference>
<evidence type="ECO:0000313" key="1">
    <source>
        <dbReference type="EMBL" id="KAE9383435.1"/>
    </source>
</evidence>